<evidence type="ECO:0000256" key="3">
    <source>
        <dbReference type="ARBA" id="ARBA00022692"/>
    </source>
</evidence>
<gene>
    <name evidence="9" type="ORF">HNV28_13140</name>
</gene>
<feature type="region of interest" description="Disordered" evidence="7">
    <location>
        <begin position="27"/>
        <end position="167"/>
    </location>
</feature>
<evidence type="ECO:0000313" key="9">
    <source>
        <dbReference type="EMBL" id="NOJ79274.1"/>
    </source>
</evidence>
<organism evidence="9 10">
    <name type="scientific">Myxococcus xanthus</name>
    <dbReference type="NCBI Taxonomy" id="34"/>
    <lineage>
        <taxon>Bacteria</taxon>
        <taxon>Pseudomonadati</taxon>
        <taxon>Myxococcota</taxon>
        <taxon>Myxococcia</taxon>
        <taxon>Myxococcales</taxon>
        <taxon>Cystobacterineae</taxon>
        <taxon>Myxococcaceae</taxon>
        <taxon>Myxococcus</taxon>
    </lineage>
</organism>
<dbReference type="GO" id="GO:0015562">
    <property type="term" value="F:efflux transmembrane transporter activity"/>
    <property type="evidence" value="ECO:0007669"/>
    <property type="project" value="InterPro"/>
</dbReference>
<dbReference type="GO" id="GO:0015288">
    <property type="term" value="F:porin activity"/>
    <property type="evidence" value="ECO:0007669"/>
    <property type="project" value="TreeGrafter"/>
</dbReference>
<evidence type="ECO:0000256" key="7">
    <source>
        <dbReference type="SAM" id="MobiDB-lite"/>
    </source>
</evidence>
<evidence type="ECO:0000256" key="1">
    <source>
        <dbReference type="ARBA" id="ARBA00004442"/>
    </source>
</evidence>
<dbReference type="PANTHER" id="PTHR30026">
    <property type="entry name" value="OUTER MEMBRANE PROTEIN TOLC"/>
    <property type="match status" value="1"/>
</dbReference>
<protein>
    <submittedName>
        <fullName evidence="9">TolC family protein</fullName>
    </submittedName>
</protein>
<dbReference type="GO" id="GO:1990281">
    <property type="term" value="C:efflux pump complex"/>
    <property type="evidence" value="ECO:0007669"/>
    <property type="project" value="TreeGrafter"/>
</dbReference>
<sequence length="598" mass="63026">MMRGHLDHGVTVALMLAAGVAGAQLTPGSVGTGSSPSTGTGSTPAPSTPGATPAPEAPDLGTPGADAPTAVPGTGAPSSDAPTAVPGTGAPGGMRPTPRVGTGGRDLPPSPPGIAPSSIEETPGTSQRGQAISPAPALEPSAEAEQVKEGVPGAPDSEEKPARRAPLTLTELVTRAREADSRVEEATAELRKFQALYQQARWAWFPKFEITVGAGGPTPEARNDGLGGPPTTEATFKGDLNFGRVGVTMFSTGNAVLPLYTFGKLTALEKAGAQGPVLGAALRERTRNEVGFQAAQAYFGYQLARNGLQQIEEVSKRLEDAGQRIERLLKEDSAQVSAVDSYKVRFFRQIIEARKAEALQGRQFALAAIGLLANVGPEDAVTVVEEDLELDEDVPVPSLEQALVRAEQSRPELTAIAAGIAAREQEVFIRERSYYPDLGLAGFYDVRFTTSATRQRTPFAFDPYNDRTGGVGLVMRGTFDIPIKDAQLEQARAELDKLRAQEKQIRAGIRLEVSKVHGELVAAWSRARAFGEAERSARRWVTAAFTAFDLGTGDTRDLVDAFTAYAQASGDKGKSWHDVRVGMAALARVTGAPLAPGE</sequence>
<proteinExistence type="predicted"/>
<feature type="compositionally biased region" description="Low complexity" evidence="7">
    <location>
        <begin position="27"/>
        <end position="54"/>
    </location>
</feature>
<dbReference type="Proteomes" id="UP000533080">
    <property type="component" value="Unassembled WGS sequence"/>
</dbReference>
<feature type="compositionally biased region" description="Low complexity" evidence="7">
    <location>
        <begin position="131"/>
        <end position="144"/>
    </location>
</feature>
<keyword evidence="6" id="KW-0175">Coiled coil</keyword>
<evidence type="ECO:0000256" key="6">
    <source>
        <dbReference type="SAM" id="Coils"/>
    </source>
</evidence>
<accession>A0A7Y4MR80</accession>
<evidence type="ECO:0000256" key="2">
    <source>
        <dbReference type="ARBA" id="ARBA00022452"/>
    </source>
</evidence>
<dbReference type="PANTHER" id="PTHR30026:SF13">
    <property type="entry name" value="MEMBRANE EFFLUX PROTEIN, PUTATIVE-RELATED"/>
    <property type="match status" value="1"/>
</dbReference>
<dbReference type="InterPro" id="IPR051906">
    <property type="entry name" value="TolC-like"/>
</dbReference>
<keyword evidence="8" id="KW-0732">Signal</keyword>
<feature type="coiled-coil region" evidence="6">
    <location>
        <begin position="481"/>
        <end position="508"/>
    </location>
</feature>
<feature type="coiled-coil region" evidence="6">
    <location>
        <begin position="301"/>
        <end position="331"/>
    </location>
</feature>
<evidence type="ECO:0000256" key="8">
    <source>
        <dbReference type="SAM" id="SignalP"/>
    </source>
</evidence>
<comment type="subcellular location">
    <subcellularLocation>
        <location evidence="1">Cell outer membrane</location>
    </subcellularLocation>
</comment>
<keyword evidence="4" id="KW-0472">Membrane</keyword>
<dbReference type="SUPFAM" id="SSF56954">
    <property type="entry name" value="Outer membrane efflux proteins (OEP)"/>
    <property type="match status" value="1"/>
</dbReference>
<keyword evidence="5" id="KW-0998">Cell outer membrane</keyword>
<name>A0A7Y4MR80_MYXXA</name>
<keyword evidence="2" id="KW-1134">Transmembrane beta strand</keyword>
<dbReference type="AlphaFoldDB" id="A0A7Y4MR80"/>
<reference evidence="9 10" key="1">
    <citation type="submission" date="2020-05" db="EMBL/GenBank/DDBJ databases">
        <authorList>
            <person name="Whitworth D."/>
        </authorList>
    </citation>
    <scope>NUCLEOTIDE SEQUENCE [LARGE SCALE GENOMIC DNA]</scope>
    <source>
        <strain evidence="9 10">AM005</strain>
    </source>
</reference>
<evidence type="ECO:0000256" key="5">
    <source>
        <dbReference type="ARBA" id="ARBA00023237"/>
    </source>
</evidence>
<dbReference type="Gene3D" id="1.20.1600.10">
    <property type="entry name" value="Outer membrane efflux proteins (OEP)"/>
    <property type="match status" value="1"/>
</dbReference>
<feature type="coiled-coil region" evidence="6">
    <location>
        <begin position="169"/>
        <end position="203"/>
    </location>
</feature>
<evidence type="ECO:0000256" key="4">
    <source>
        <dbReference type="ARBA" id="ARBA00023136"/>
    </source>
</evidence>
<feature type="chain" id="PRO_5031367747" evidence="8">
    <location>
        <begin position="24"/>
        <end position="598"/>
    </location>
</feature>
<feature type="signal peptide" evidence="8">
    <location>
        <begin position="1"/>
        <end position="23"/>
    </location>
</feature>
<evidence type="ECO:0000313" key="10">
    <source>
        <dbReference type="Proteomes" id="UP000533080"/>
    </source>
</evidence>
<dbReference type="EMBL" id="JABFNT010000035">
    <property type="protein sequence ID" value="NOJ79274.1"/>
    <property type="molecule type" value="Genomic_DNA"/>
</dbReference>
<dbReference type="GO" id="GO:0009279">
    <property type="term" value="C:cell outer membrane"/>
    <property type="evidence" value="ECO:0007669"/>
    <property type="project" value="UniProtKB-SubCell"/>
</dbReference>
<comment type="caution">
    <text evidence="9">The sequence shown here is derived from an EMBL/GenBank/DDBJ whole genome shotgun (WGS) entry which is preliminary data.</text>
</comment>
<keyword evidence="3" id="KW-0812">Transmembrane</keyword>